<evidence type="ECO:0000313" key="3">
    <source>
        <dbReference type="Proteomes" id="UP000243359"/>
    </source>
</evidence>
<organism evidence="2 3">
    <name type="scientific">Pseudomonas oryzae</name>
    <dbReference type="NCBI Taxonomy" id="1392877"/>
    <lineage>
        <taxon>Bacteria</taxon>
        <taxon>Pseudomonadati</taxon>
        <taxon>Pseudomonadota</taxon>
        <taxon>Gammaproteobacteria</taxon>
        <taxon>Pseudomonadales</taxon>
        <taxon>Pseudomonadaceae</taxon>
        <taxon>Pseudomonas</taxon>
    </lineage>
</organism>
<name>A0A1H1LPG5_9PSED</name>
<reference evidence="3" key="1">
    <citation type="submission" date="2016-10" db="EMBL/GenBank/DDBJ databases">
        <authorList>
            <person name="Varghese N."/>
            <person name="Submissions S."/>
        </authorList>
    </citation>
    <scope>NUCLEOTIDE SEQUENCE [LARGE SCALE GENOMIC DNA]</scope>
    <source>
        <strain evidence="3">KCTC 32247</strain>
    </source>
</reference>
<dbReference type="Proteomes" id="UP000243359">
    <property type="component" value="Chromosome I"/>
</dbReference>
<evidence type="ECO:0000313" key="2">
    <source>
        <dbReference type="EMBL" id="SDR76192.1"/>
    </source>
</evidence>
<accession>A0A1H1LPG5</accession>
<keyword evidence="3" id="KW-1185">Reference proteome</keyword>
<sequence>MIARYTLAPLALAALLLGAAQASAGDLKSDRSQCYGYLTELVRSSNFPFTYVKKDKANLLIDDNQGETVSAQVVFDTDGSGTIGWVKYDIQSHELLNTSAELDEPHPLIFDKQYAEQYEHCISED</sequence>
<feature type="signal peptide" evidence="1">
    <location>
        <begin position="1"/>
        <end position="24"/>
    </location>
</feature>
<evidence type="ECO:0000256" key="1">
    <source>
        <dbReference type="SAM" id="SignalP"/>
    </source>
</evidence>
<feature type="chain" id="PRO_5009253615" evidence="1">
    <location>
        <begin position="25"/>
        <end position="125"/>
    </location>
</feature>
<proteinExistence type="predicted"/>
<protein>
    <submittedName>
        <fullName evidence="2">Uncharacterized protein</fullName>
    </submittedName>
</protein>
<gene>
    <name evidence="2" type="ORF">SAMN05216221_0238</name>
</gene>
<dbReference type="AlphaFoldDB" id="A0A1H1LPG5"/>
<keyword evidence="1" id="KW-0732">Signal</keyword>
<dbReference type="EMBL" id="LT629751">
    <property type="protein sequence ID" value="SDR76192.1"/>
    <property type="molecule type" value="Genomic_DNA"/>
</dbReference>
<dbReference type="RefSeq" id="WP_231975666.1">
    <property type="nucleotide sequence ID" value="NZ_LT629751.1"/>
</dbReference>